<protein>
    <submittedName>
        <fullName evidence="1">RloB domain-containing protein</fullName>
    </submittedName>
</protein>
<evidence type="ECO:0000313" key="2">
    <source>
        <dbReference type="Proteomes" id="UP000811365"/>
    </source>
</evidence>
<sequence>MKVRLPPMKNHMHFRKQSDGHSWLVFTRPATGGRRSIAIIHIPDPHRDPTIEWLPGIEHAEHPQVEKLAGEIRRKRLTFETKQSSAPASVSAALPSDAPASEPEAVRELILCEGETEQRYFEALCGFLGLKDRIDVKVSPAKEPCLVLRNLAKDMLLARQINEVEYGQAWLVFDRDSHLTFHDAVELGKKIPFIHLAFTNPCFEYWLLLHFEQFDGTLFFDQQIVIEHVQREETLSPSFKRVVTEEIIEKIVSPDNCLCALKTFYPEYEKNASHINAFGRHTAFACKRAKAMTGPHAGLGSSLPDLITHLCQLAAKPLDTAFDALPRIINDRDSARMAEFHKALSRLAVAATEILKAKLKRPENVQNLPINLQMRCRQCKDFVGTLFPGAMFAPTSESQPGDLSSHLHTIIGMQHNLANKVMPKEQAFQKFYTALDTFERWLKEQHLN</sequence>
<gene>
    <name evidence="1" type="ORF">KH315_08575</name>
</gene>
<dbReference type="InterPro" id="IPR025591">
    <property type="entry name" value="RloB"/>
</dbReference>
<name>A0A9E1GKK8_9FIRM</name>
<proteinExistence type="predicted"/>
<comment type="caution">
    <text evidence="1">The sequence shown here is derived from an EMBL/GenBank/DDBJ whole genome shotgun (WGS) entry which is preliminary data.</text>
</comment>
<organism evidence="1 2">
    <name type="scientific">Faecalibacterium prausnitzii</name>
    <dbReference type="NCBI Taxonomy" id="853"/>
    <lineage>
        <taxon>Bacteria</taxon>
        <taxon>Bacillati</taxon>
        <taxon>Bacillota</taxon>
        <taxon>Clostridia</taxon>
        <taxon>Eubacteriales</taxon>
        <taxon>Oscillospiraceae</taxon>
        <taxon>Faecalibacterium</taxon>
    </lineage>
</organism>
<dbReference type="EMBL" id="JAGZYH010000029">
    <property type="protein sequence ID" value="MBS6622197.1"/>
    <property type="molecule type" value="Genomic_DNA"/>
</dbReference>
<dbReference type="AlphaFoldDB" id="A0A9E1GKK8"/>
<reference evidence="1" key="1">
    <citation type="submission" date="2021-02" db="EMBL/GenBank/DDBJ databases">
        <title>Infant gut strain persistence is associated with maternal origin, phylogeny, and functional potential including surface adhesion and iron acquisition.</title>
        <authorList>
            <person name="Lou Y.C."/>
        </authorList>
    </citation>
    <scope>NUCLEOTIDE SEQUENCE</scope>
    <source>
        <strain evidence="1">L2_039_000G1_dasL2_039_000G1_maxbin2.maxbin.077</strain>
    </source>
</reference>
<evidence type="ECO:0000313" key="1">
    <source>
        <dbReference type="EMBL" id="MBS6622197.1"/>
    </source>
</evidence>
<dbReference type="Proteomes" id="UP000811365">
    <property type="component" value="Unassembled WGS sequence"/>
</dbReference>
<dbReference type="Pfam" id="PF13707">
    <property type="entry name" value="RloB"/>
    <property type="match status" value="1"/>
</dbReference>
<accession>A0A9E1GKK8</accession>